<keyword evidence="4" id="KW-0238">DNA-binding</keyword>
<keyword evidence="3" id="KW-0731">Sigma factor</keyword>
<comment type="similarity">
    <text evidence="1">Belongs to the sigma-70 factor family. ECF subfamily.</text>
</comment>
<dbReference type="InterPro" id="IPR014284">
    <property type="entry name" value="RNA_pol_sigma-70_dom"/>
</dbReference>
<name>A0A853KBU0_9BACL</name>
<reference evidence="7 8" key="1">
    <citation type="submission" date="2016-02" db="EMBL/GenBank/DDBJ databases">
        <title>Draft genome sequence of Acidibacillus ferrooxidans SLC66.</title>
        <authorList>
            <person name="Oliveira G."/>
            <person name="Nancucheo I."/>
            <person name="Dall'Agnol H."/>
            <person name="Johnson B."/>
            <person name="Oliveira R."/>
            <person name="Nunes G.L."/>
            <person name="Tzotzos G."/>
            <person name="Orellana S.C."/>
            <person name="Salim A.C."/>
            <person name="Araujo F.M."/>
        </authorList>
    </citation>
    <scope>NUCLEOTIDE SEQUENCE [LARGE SCALE GENOMIC DNA]</scope>
    <source>
        <strain evidence="7 8">SLC66</strain>
    </source>
</reference>
<accession>A0A853KBU0</accession>
<dbReference type="PANTHER" id="PTHR43133">
    <property type="entry name" value="RNA POLYMERASE ECF-TYPE SIGMA FACTO"/>
    <property type="match status" value="1"/>
</dbReference>
<dbReference type="GO" id="GO:0006352">
    <property type="term" value="P:DNA-templated transcription initiation"/>
    <property type="evidence" value="ECO:0007669"/>
    <property type="project" value="InterPro"/>
</dbReference>
<dbReference type="NCBIfam" id="TIGR02937">
    <property type="entry name" value="sigma70-ECF"/>
    <property type="match status" value="1"/>
</dbReference>
<keyword evidence="2" id="KW-0805">Transcription regulation</keyword>
<evidence type="ECO:0000256" key="1">
    <source>
        <dbReference type="ARBA" id="ARBA00010641"/>
    </source>
</evidence>
<keyword evidence="5" id="KW-0804">Transcription</keyword>
<evidence type="ECO:0000256" key="4">
    <source>
        <dbReference type="ARBA" id="ARBA00023125"/>
    </source>
</evidence>
<dbReference type="InterPro" id="IPR013325">
    <property type="entry name" value="RNA_pol_sigma_r2"/>
</dbReference>
<dbReference type="Pfam" id="PF08281">
    <property type="entry name" value="Sigma70_r4_2"/>
    <property type="match status" value="1"/>
</dbReference>
<dbReference type="InterPro" id="IPR013249">
    <property type="entry name" value="RNA_pol_sigma70_r4_t2"/>
</dbReference>
<feature type="domain" description="RNA polymerase sigma factor 70 region 4 type 2" evidence="6">
    <location>
        <begin position="73"/>
        <end position="125"/>
    </location>
</feature>
<dbReference type="EMBL" id="LSUQ01000009">
    <property type="protein sequence ID" value="OAG94506.1"/>
    <property type="molecule type" value="Genomic_DNA"/>
</dbReference>
<dbReference type="InterPro" id="IPR036388">
    <property type="entry name" value="WH-like_DNA-bd_sf"/>
</dbReference>
<evidence type="ECO:0000313" key="8">
    <source>
        <dbReference type="Proteomes" id="UP000077421"/>
    </source>
</evidence>
<dbReference type="InterPro" id="IPR039425">
    <property type="entry name" value="RNA_pol_sigma-70-like"/>
</dbReference>
<dbReference type="Proteomes" id="UP000077421">
    <property type="component" value="Unassembled WGS sequence"/>
</dbReference>
<gene>
    <name evidence="7" type="ORF">AYW79_04790</name>
</gene>
<dbReference type="CDD" id="cd06171">
    <property type="entry name" value="Sigma70_r4"/>
    <property type="match status" value="1"/>
</dbReference>
<comment type="caution">
    <text evidence="7">The sequence shown here is derived from an EMBL/GenBank/DDBJ whole genome shotgun (WGS) entry which is preliminary data.</text>
</comment>
<sequence length="156" mass="18786">MQDTFERAMAHIVQLSTMFETNQRAWLYTVAKNLWRDRQRRRQLESRWLESEKHQMSGSVDTTFRMTHFTARLEYQDLLNRLPANLRDIIILRYWQGLSSREMAKRLKIPDATVRARLRAAIKRLRATFPLQMDHDHPDQNKCVFEHQLKGRDFDA</sequence>
<proteinExistence type="inferred from homology"/>
<protein>
    <recommendedName>
        <fullName evidence="6">RNA polymerase sigma factor 70 region 4 type 2 domain-containing protein</fullName>
    </recommendedName>
</protein>
<dbReference type="Gene3D" id="1.10.10.10">
    <property type="entry name" value="Winged helix-like DNA-binding domain superfamily/Winged helix DNA-binding domain"/>
    <property type="match status" value="1"/>
</dbReference>
<evidence type="ECO:0000256" key="2">
    <source>
        <dbReference type="ARBA" id="ARBA00023015"/>
    </source>
</evidence>
<dbReference type="SUPFAM" id="SSF88659">
    <property type="entry name" value="Sigma3 and sigma4 domains of RNA polymerase sigma factors"/>
    <property type="match status" value="1"/>
</dbReference>
<evidence type="ECO:0000256" key="5">
    <source>
        <dbReference type="ARBA" id="ARBA00023163"/>
    </source>
</evidence>
<evidence type="ECO:0000313" key="7">
    <source>
        <dbReference type="EMBL" id="OAG94506.1"/>
    </source>
</evidence>
<dbReference type="GO" id="GO:0003677">
    <property type="term" value="F:DNA binding"/>
    <property type="evidence" value="ECO:0007669"/>
    <property type="project" value="UniProtKB-KW"/>
</dbReference>
<evidence type="ECO:0000259" key="6">
    <source>
        <dbReference type="Pfam" id="PF08281"/>
    </source>
</evidence>
<dbReference type="Gene3D" id="1.10.1740.10">
    <property type="match status" value="1"/>
</dbReference>
<dbReference type="SUPFAM" id="SSF88946">
    <property type="entry name" value="Sigma2 domain of RNA polymerase sigma factors"/>
    <property type="match status" value="1"/>
</dbReference>
<evidence type="ECO:0000256" key="3">
    <source>
        <dbReference type="ARBA" id="ARBA00023082"/>
    </source>
</evidence>
<dbReference type="GO" id="GO:0016987">
    <property type="term" value="F:sigma factor activity"/>
    <property type="evidence" value="ECO:0007669"/>
    <property type="project" value="UniProtKB-KW"/>
</dbReference>
<dbReference type="AlphaFoldDB" id="A0A853KBU0"/>
<organism evidence="7 8">
    <name type="scientific">Ferroacidibacillus organovorans</name>
    <dbReference type="NCBI Taxonomy" id="1765683"/>
    <lineage>
        <taxon>Bacteria</taxon>
        <taxon>Bacillati</taxon>
        <taxon>Bacillota</taxon>
        <taxon>Bacilli</taxon>
        <taxon>Bacillales</taxon>
        <taxon>Alicyclobacillaceae</taxon>
        <taxon>Ferroacidibacillus</taxon>
    </lineage>
</organism>
<dbReference type="PANTHER" id="PTHR43133:SF52">
    <property type="entry name" value="ECF RNA POLYMERASE SIGMA FACTOR SIGL"/>
    <property type="match status" value="1"/>
</dbReference>
<dbReference type="InterPro" id="IPR013324">
    <property type="entry name" value="RNA_pol_sigma_r3/r4-like"/>
</dbReference>